<evidence type="ECO:0000313" key="1">
    <source>
        <dbReference type="EMBL" id="KAG7445858.1"/>
    </source>
</evidence>
<sequence length="181" mass="21886">MVHSVYKVSRIRKYSSMGSFTLSEVEISIQRFICSQRHMFKEHLTLCRQQEKYIELGICHSLSIRRFRSDPKTVRPRVAHAFVFNFNFPIARKIHFHATEVQHKRYHFKTKQADDYDISDSEFDLLFPPQQDIVHRVSRRFLSQRRIDFGRPTCTRCLPQRLRRLMWINPPNNYRRNTSMP</sequence>
<name>A0A9P7VR17_9AGAR</name>
<organism evidence="1 2">
    <name type="scientific">Guyanagaster necrorhizus</name>
    <dbReference type="NCBI Taxonomy" id="856835"/>
    <lineage>
        <taxon>Eukaryota</taxon>
        <taxon>Fungi</taxon>
        <taxon>Dikarya</taxon>
        <taxon>Basidiomycota</taxon>
        <taxon>Agaricomycotina</taxon>
        <taxon>Agaricomycetes</taxon>
        <taxon>Agaricomycetidae</taxon>
        <taxon>Agaricales</taxon>
        <taxon>Marasmiineae</taxon>
        <taxon>Physalacriaceae</taxon>
        <taxon>Guyanagaster</taxon>
    </lineage>
</organism>
<proteinExistence type="predicted"/>
<dbReference type="RefSeq" id="XP_043039358.1">
    <property type="nucleotide sequence ID" value="XM_043179821.1"/>
</dbReference>
<evidence type="ECO:0000313" key="2">
    <source>
        <dbReference type="Proteomes" id="UP000812287"/>
    </source>
</evidence>
<dbReference type="GeneID" id="66102116"/>
<accession>A0A9P7VR17</accession>
<dbReference type="AlphaFoldDB" id="A0A9P7VR17"/>
<gene>
    <name evidence="1" type="ORF">BT62DRAFT_138937</name>
</gene>
<reference evidence="1" key="1">
    <citation type="submission" date="2020-11" db="EMBL/GenBank/DDBJ databases">
        <title>Adaptations for nitrogen fixation in a non-lichenized fungal sporocarp promotes dispersal by wood-feeding termites.</title>
        <authorList>
            <consortium name="DOE Joint Genome Institute"/>
            <person name="Koch R.A."/>
            <person name="Yoon G."/>
            <person name="Arayal U."/>
            <person name="Lail K."/>
            <person name="Amirebrahimi M."/>
            <person name="Labutti K."/>
            <person name="Lipzen A."/>
            <person name="Riley R."/>
            <person name="Barry K."/>
            <person name="Henrissat B."/>
            <person name="Grigoriev I.V."/>
            <person name="Herr J.R."/>
            <person name="Aime M.C."/>
        </authorList>
    </citation>
    <scope>NUCLEOTIDE SEQUENCE</scope>
    <source>
        <strain evidence="1">MCA 3950</strain>
    </source>
</reference>
<dbReference type="EMBL" id="MU250535">
    <property type="protein sequence ID" value="KAG7445858.1"/>
    <property type="molecule type" value="Genomic_DNA"/>
</dbReference>
<dbReference type="Proteomes" id="UP000812287">
    <property type="component" value="Unassembled WGS sequence"/>
</dbReference>
<comment type="caution">
    <text evidence="1">The sequence shown here is derived from an EMBL/GenBank/DDBJ whole genome shotgun (WGS) entry which is preliminary data.</text>
</comment>
<keyword evidence="2" id="KW-1185">Reference proteome</keyword>
<protein>
    <submittedName>
        <fullName evidence="1">Uncharacterized protein</fullName>
    </submittedName>
</protein>